<accession>A0A0A1FF17</accession>
<evidence type="ECO:0000313" key="3">
    <source>
        <dbReference type="Proteomes" id="UP000030302"/>
    </source>
</evidence>
<dbReference type="InterPro" id="IPR036102">
    <property type="entry name" value="OsmC/Ohrsf"/>
</dbReference>
<dbReference type="KEGG" id="care:LT85_2284"/>
<dbReference type="InterPro" id="IPR003718">
    <property type="entry name" value="OsmC/Ohr_fam"/>
</dbReference>
<dbReference type="Proteomes" id="UP000030302">
    <property type="component" value="Chromosome"/>
</dbReference>
<dbReference type="Gene3D" id="3.30.300.20">
    <property type="match status" value="1"/>
</dbReference>
<evidence type="ECO:0000256" key="1">
    <source>
        <dbReference type="SAM" id="MobiDB-lite"/>
    </source>
</evidence>
<dbReference type="PANTHER" id="PTHR39624">
    <property type="entry name" value="PROTEIN INVOLVED IN RIMO-MEDIATED BETA-METHYLTHIOLATION OF RIBOSOMAL PROTEIN S12 YCAO"/>
    <property type="match status" value="1"/>
</dbReference>
<dbReference type="EMBL" id="CP009962">
    <property type="protein sequence ID" value="AIY41442.1"/>
    <property type="molecule type" value="Genomic_DNA"/>
</dbReference>
<evidence type="ECO:0008006" key="4">
    <source>
        <dbReference type="Google" id="ProtNLM"/>
    </source>
</evidence>
<protein>
    <recommendedName>
        <fullName evidence="4">Redox protein</fullName>
    </recommendedName>
</protein>
<dbReference type="Pfam" id="PF02566">
    <property type="entry name" value="OsmC"/>
    <property type="match status" value="1"/>
</dbReference>
<organism evidence="2 3">
    <name type="scientific">Collimonas arenae</name>
    <dbReference type="NCBI Taxonomy" id="279058"/>
    <lineage>
        <taxon>Bacteria</taxon>
        <taxon>Pseudomonadati</taxon>
        <taxon>Pseudomonadota</taxon>
        <taxon>Betaproteobacteria</taxon>
        <taxon>Burkholderiales</taxon>
        <taxon>Oxalobacteraceae</taxon>
        <taxon>Collimonas</taxon>
    </lineage>
</organism>
<dbReference type="RefSeq" id="WP_038488723.1">
    <property type="nucleotide sequence ID" value="NZ_CP009962.1"/>
</dbReference>
<sequence>MASVHLQSSTGYGQQIQARTHQLRADEPLDNGGTDSGPAPYELLLAGLAACTSLTLRMYADRKQWELGMIDVRLRFSRDDQGQEKIDRTVAFGAALSEEQIARLAEICEKTPVTKTIRQGTPIATVLQRTRLDASS</sequence>
<dbReference type="InterPro" id="IPR015946">
    <property type="entry name" value="KH_dom-like_a/b"/>
</dbReference>
<dbReference type="AlphaFoldDB" id="A0A0A1FF17"/>
<keyword evidence="3" id="KW-1185">Reference proteome</keyword>
<dbReference type="PANTHER" id="PTHR39624:SF2">
    <property type="entry name" value="OSMC-LIKE PROTEIN"/>
    <property type="match status" value="1"/>
</dbReference>
<dbReference type="SUPFAM" id="SSF82784">
    <property type="entry name" value="OsmC-like"/>
    <property type="match status" value="1"/>
</dbReference>
<name>A0A0A1FF17_9BURK</name>
<reference evidence="3" key="1">
    <citation type="journal article" date="2014" name="Soil Biol. Biochem.">
        <title>Structure and function of bacterial communities in ageing soils: Insights from the Mendocino ecological staircase.</title>
        <authorList>
            <person name="Uroz S."/>
            <person name="Tech J.J."/>
            <person name="Sawaya N.A."/>
            <person name="Frey-Klett P."/>
            <person name="Leveau J.H.J."/>
        </authorList>
    </citation>
    <scope>NUCLEOTIDE SEQUENCE [LARGE SCALE GENOMIC DNA]</scope>
    <source>
        <strain evidence="3">Cal35</strain>
    </source>
</reference>
<dbReference type="OrthoDB" id="9789573at2"/>
<gene>
    <name evidence="2" type="ORF">LT85_2284</name>
</gene>
<feature type="region of interest" description="Disordered" evidence="1">
    <location>
        <begin position="1"/>
        <end position="20"/>
    </location>
</feature>
<proteinExistence type="predicted"/>
<dbReference type="HOGENOM" id="CLU_100275_4_0_4"/>
<evidence type="ECO:0000313" key="2">
    <source>
        <dbReference type="EMBL" id="AIY41442.1"/>
    </source>
</evidence>
<dbReference type="STRING" id="279058.LT85_2284"/>